<evidence type="ECO:0000256" key="2">
    <source>
        <dbReference type="SAM" id="Phobius"/>
    </source>
</evidence>
<feature type="transmembrane region" description="Helical" evidence="2">
    <location>
        <begin position="74"/>
        <end position="96"/>
    </location>
</feature>
<reference evidence="3 4" key="1">
    <citation type="submission" date="2023-10" db="EMBL/GenBank/DDBJ databases">
        <title>Rubellicoccus peritrichatus gen. nov., sp. nov., isolated from an algae of coral reef tank.</title>
        <authorList>
            <person name="Luo J."/>
        </authorList>
    </citation>
    <scope>NUCLEOTIDE SEQUENCE [LARGE SCALE GENOMIC DNA]</scope>
    <source>
        <strain evidence="3 4">CR14</strain>
    </source>
</reference>
<sequence length="200" mass="22056">MFWDLLYLFFSLSLIALLCLFLVALIVVRKIKERLERLFSQDIRELEKKLEKLSRKYPNDDRARLVERVIKRESFNAGVVGFFTGLGGLLTLPIALPIDMLASIKIQSRLVEFLLHEASASGELTEAEKLKVMAIVFGAGKVTDVGGKLALSLTTKYAPQVVLKSIPLLGGVVGFAMDYISTRAVAKLVGRAPSPDKPPP</sequence>
<name>A0AAQ3QSR0_9BACT</name>
<keyword evidence="2" id="KW-1133">Transmembrane helix</keyword>
<keyword evidence="4" id="KW-1185">Reference proteome</keyword>
<evidence type="ECO:0000256" key="1">
    <source>
        <dbReference type="SAM" id="Coils"/>
    </source>
</evidence>
<protein>
    <recommendedName>
        <fullName evidence="5">DUF697 domain-containing protein</fullName>
    </recommendedName>
</protein>
<keyword evidence="2" id="KW-0472">Membrane</keyword>
<accession>A0AAQ3QSR0</accession>
<keyword evidence="2" id="KW-0812">Transmembrane</keyword>
<feature type="coiled-coil region" evidence="1">
    <location>
        <begin position="36"/>
        <end position="63"/>
    </location>
</feature>
<organism evidence="3 4">
    <name type="scientific">Rubellicoccus peritrichatus</name>
    <dbReference type="NCBI Taxonomy" id="3080537"/>
    <lineage>
        <taxon>Bacteria</taxon>
        <taxon>Pseudomonadati</taxon>
        <taxon>Verrucomicrobiota</taxon>
        <taxon>Opitutia</taxon>
        <taxon>Puniceicoccales</taxon>
        <taxon>Cerasicoccaceae</taxon>
        <taxon>Rubellicoccus</taxon>
    </lineage>
</organism>
<evidence type="ECO:0000313" key="4">
    <source>
        <dbReference type="Proteomes" id="UP001304300"/>
    </source>
</evidence>
<dbReference type="AlphaFoldDB" id="A0AAQ3QSR0"/>
<keyword evidence="1" id="KW-0175">Coiled coil</keyword>
<dbReference type="RefSeq" id="WP_317835348.1">
    <property type="nucleotide sequence ID" value="NZ_CP136920.1"/>
</dbReference>
<evidence type="ECO:0000313" key="3">
    <source>
        <dbReference type="EMBL" id="WOO42818.1"/>
    </source>
</evidence>
<feature type="transmembrane region" description="Helical" evidence="2">
    <location>
        <begin position="6"/>
        <end position="28"/>
    </location>
</feature>
<evidence type="ECO:0008006" key="5">
    <source>
        <dbReference type="Google" id="ProtNLM"/>
    </source>
</evidence>
<proteinExistence type="predicted"/>
<dbReference type="EMBL" id="CP136920">
    <property type="protein sequence ID" value="WOO42818.1"/>
    <property type="molecule type" value="Genomic_DNA"/>
</dbReference>
<gene>
    <name evidence="3" type="ORF">RZN69_06915</name>
</gene>
<dbReference type="KEGG" id="puo:RZN69_06915"/>
<dbReference type="Proteomes" id="UP001304300">
    <property type="component" value="Chromosome"/>
</dbReference>